<dbReference type="SUPFAM" id="SSF46785">
    <property type="entry name" value="Winged helix' DNA-binding domain"/>
    <property type="match status" value="1"/>
</dbReference>
<dbReference type="InterPro" id="IPR036390">
    <property type="entry name" value="WH_DNA-bd_sf"/>
</dbReference>
<dbReference type="GO" id="GO:0003700">
    <property type="term" value="F:DNA-binding transcription factor activity"/>
    <property type="evidence" value="ECO:0007669"/>
    <property type="project" value="InterPro"/>
</dbReference>
<comment type="caution">
    <text evidence="5">The sequence shown here is derived from an EMBL/GenBank/DDBJ whole genome shotgun (WGS) entry which is preliminary data.</text>
</comment>
<dbReference type="GO" id="GO:0003677">
    <property type="term" value="F:DNA binding"/>
    <property type="evidence" value="ECO:0007669"/>
    <property type="project" value="UniProtKB-KW"/>
</dbReference>
<evidence type="ECO:0000256" key="2">
    <source>
        <dbReference type="ARBA" id="ARBA00023125"/>
    </source>
</evidence>
<evidence type="ECO:0000313" key="5">
    <source>
        <dbReference type="EMBL" id="TQN30724.1"/>
    </source>
</evidence>
<keyword evidence="2" id="KW-0238">DNA-binding</keyword>
<keyword evidence="6" id="KW-1185">Reference proteome</keyword>
<evidence type="ECO:0000259" key="4">
    <source>
        <dbReference type="PROSITE" id="PS50949"/>
    </source>
</evidence>
<dbReference type="EMBL" id="VFQC01000001">
    <property type="protein sequence ID" value="TQN30724.1"/>
    <property type="molecule type" value="Genomic_DNA"/>
</dbReference>
<dbReference type="InterPro" id="IPR036388">
    <property type="entry name" value="WH-like_DNA-bd_sf"/>
</dbReference>
<organism evidence="5 6">
    <name type="scientific">Haloactinospora alba</name>
    <dbReference type="NCBI Taxonomy" id="405555"/>
    <lineage>
        <taxon>Bacteria</taxon>
        <taxon>Bacillati</taxon>
        <taxon>Actinomycetota</taxon>
        <taxon>Actinomycetes</taxon>
        <taxon>Streptosporangiales</taxon>
        <taxon>Nocardiopsidaceae</taxon>
        <taxon>Haloactinospora</taxon>
    </lineage>
</organism>
<evidence type="ECO:0000256" key="3">
    <source>
        <dbReference type="ARBA" id="ARBA00023163"/>
    </source>
</evidence>
<gene>
    <name evidence="5" type="ORF">FHX37_0606</name>
</gene>
<accession>A0A543NFZ6</accession>
<dbReference type="Pfam" id="PF00392">
    <property type="entry name" value="GntR"/>
    <property type="match status" value="1"/>
</dbReference>
<dbReference type="SMART" id="SM00345">
    <property type="entry name" value="HTH_GNTR"/>
    <property type="match status" value="1"/>
</dbReference>
<dbReference type="Gene3D" id="1.10.10.10">
    <property type="entry name" value="Winged helix-like DNA-binding domain superfamily/Winged helix DNA-binding domain"/>
    <property type="match status" value="1"/>
</dbReference>
<sequence>MKAQVSDYCYMAIDLDGPEFLRDQVAAILRARIESGEYPPRRRIPPEAEFIEEFGVSRPTVRAALAILEDEGRIVTRRGKGRFVAGAES</sequence>
<evidence type="ECO:0000313" key="6">
    <source>
        <dbReference type="Proteomes" id="UP000317422"/>
    </source>
</evidence>
<evidence type="ECO:0000256" key="1">
    <source>
        <dbReference type="ARBA" id="ARBA00023015"/>
    </source>
</evidence>
<feature type="domain" description="HTH gntR-type" evidence="4">
    <location>
        <begin position="19"/>
        <end position="87"/>
    </location>
</feature>
<dbReference type="Proteomes" id="UP000317422">
    <property type="component" value="Unassembled WGS sequence"/>
</dbReference>
<reference evidence="5 6" key="1">
    <citation type="submission" date="2019-06" db="EMBL/GenBank/DDBJ databases">
        <title>Sequencing the genomes of 1000 actinobacteria strains.</title>
        <authorList>
            <person name="Klenk H.-P."/>
        </authorList>
    </citation>
    <scope>NUCLEOTIDE SEQUENCE [LARGE SCALE GENOMIC DNA]</scope>
    <source>
        <strain evidence="5 6">DSM 45015</strain>
    </source>
</reference>
<name>A0A543NFZ6_9ACTN</name>
<keyword evidence="3" id="KW-0804">Transcription</keyword>
<dbReference type="CDD" id="cd07377">
    <property type="entry name" value="WHTH_GntR"/>
    <property type="match status" value="1"/>
</dbReference>
<keyword evidence="1" id="KW-0805">Transcription regulation</keyword>
<dbReference type="PRINTS" id="PR00035">
    <property type="entry name" value="HTHGNTR"/>
</dbReference>
<protein>
    <submittedName>
        <fullName evidence="5">Regulatory GntR family protein</fullName>
    </submittedName>
</protein>
<dbReference type="InterPro" id="IPR000524">
    <property type="entry name" value="Tscrpt_reg_HTH_GntR"/>
</dbReference>
<proteinExistence type="predicted"/>
<dbReference type="PANTHER" id="PTHR44846">
    <property type="entry name" value="MANNOSYL-D-GLYCERATE TRANSPORT/METABOLISM SYSTEM REPRESSOR MNGR-RELATED"/>
    <property type="match status" value="1"/>
</dbReference>
<dbReference type="InterPro" id="IPR050679">
    <property type="entry name" value="Bact_HTH_transcr_reg"/>
</dbReference>
<dbReference type="PROSITE" id="PS50949">
    <property type="entry name" value="HTH_GNTR"/>
    <property type="match status" value="1"/>
</dbReference>
<dbReference type="AlphaFoldDB" id="A0A543NFZ6"/>